<protein>
    <submittedName>
        <fullName evidence="1">Uncharacterized protein</fullName>
    </submittedName>
</protein>
<organism evidence="1">
    <name type="scientific">marine metagenome</name>
    <dbReference type="NCBI Taxonomy" id="408172"/>
    <lineage>
        <taxon>unclassified sequences</taxon>
        <taxon>metagenomes</taxon>
        <taxon>ecological metagenomes</taxon>
    </lineage>
</organism>
<gene>
    <name evidence="1" type="ORF">METZ01_LOCUS178768</name>
</gene>
<accession>A0A382CJ97</accession>
<proteinExistence type="predicted"/>
<dbReference type="EMBL" id="UINC01034684">
    <property type="protein sequence ID" value="SVB25914.1"/>
    <property type="molecule type" value="Genomic_DNA"/>
</dbReference>
<sequence length="259" mass="29022">MEFHPTDFEQYVKITGHPPSSEVSEEYFKLVRARHMFQTGPIGYDHLIQMVARLSIPFRGKPPKKVTMTADWSSLPEDGSAKVEVMMYGEWQPARYRGKVAGGTIAIEMTNEPGHIVELTRTTSDLVRIVESDPFEQATNPRLEDISPLAASFEEAEKNYYPTDDEPDDYEEPAEPETIDLDNNVDWSRISKGEEVYIEGEDGEIVTGNYVGMTTVKISPDDSDDDIEVTKIMATPEGESGPAEYYEDQITVADIGAIQ</sequence>
<reference evidence="1" key="1">
    <citation type="submission" date="2018-05" db="EMBL/GenBank/DDBJ databases">
        <authorList>
            <person name="Lanie J.A."/>
            <person name="Ng W.-L."/>
            <person name="Kazmierczak K.M."/>
            <person name="Andrzejewski T.M."/>
            <person name="Davidsen T.M."/>
            <person name="Wayne K.J."/>
            <person name="Tettelin H."/>
            <person name="Glass J.I."/>
            <person name="Rusch D."/>
            <person name="Podicherti R."/>
            <person name="Tsui H.-C.T."/>
            <person name="Winkler M.E."/>
        </authorList>
    </citation>
    <scope>NUCLEOTIDE SEQUENCE</scope>
</reference>
<dbReference type="AlphaFoldDB" id="A0A382CJ97"/>
<evidence type="ECO:0000313" key="1">
    <source>
        <dbReference type="EMBL" id="SVB25914.1"/>
    </source>
</evidence>
<name>A0A382CJ97_9ZZZZ</name>